<feature type="region of interest" description="Disordered" evidence="1">
    <location>
        <begin position="82"/>
        <end position="108"/>
    </location>
</feature>
<proteinExistence type="predicted"/>
<feature type="compositionally biased region" description="Basic and acidic residues" evidence="1">
    <location>
        <begin position="88"/>
        <end position="108"/>
    </location>
</feature>
<organism evidence="2 3">
    <name type="scientific">Echeneis naucrates</name>
    <name type="common">Live sharksucker</name>
    <dbReference type="NCBI Taxonomy" id="173247"/>
    <lineage>
        <taxon>Eukaryota</taxon>
        <taxon>Metazoa</taxon>
        <taxon>Chordata</taxon>
        <taxon>Craniata</taxon>
        <taxon>Vertebrata</taxon>
        <taxon>Euteleostomi</taxon>
        <taxon>Actinopterygii</taxon>
        <taxon>Neopterygii</taxon>
        <taxon>Teleostei</taxon>
        <taxon>Neoteleostei</taxon>
        <taxon>Acanthomorphata</taxon>
        <taxon>Carangaria</taxon>
        <taxon>Carangiformes</taxon>
        <taxon>Echeneidae</taxon>
        <taxon>Echeneis</taxon>
    </lineage>
</organism>
<keyword evidence="3" id="KW-1185">Reference proteome</keyword>
<name>A0A665X0F1_ECHNA</name>
<protein>
    <submittedName>
        <fullName evidence="2">Uncharacterized protein</fullName>
    </submittedName>
</protein>
<evidence type="ECO:0000313" key="3">
    <source>
        <dbReference type="Proteomes" id="UP000472264"/>
    </source>
</evidence>
<reference evidence="2" key="1">
    <citation type="submission" date="2021-04" db="EMBL/GenBank/DDBJ databases">
        <authorList>
            <consortium name="Wellcome Sanger Institute Data Sharing"/>
        </authorList>
    </citation>
    <scope>NUCLEOTIDE SEQUENCE [LARGE SCALE GENOMIC DNA]</scope>
</reference>
<dbReference type="InParanoid" id="A0A665X0F1"/>
<dbReference type="AlphaFoldDB" id="A0A665X0F1"/>
<reference evidence="2" key="2">
    <citation type="submission" date="2025-08" db="UniProtKB">
        <authorList>
            <consortium name="Ensembl"/>
        </authorList>
    </citation>
    <scope>IDENTIFICATION</scope>
</reference>
<sequence length="108" mass="12425">LYMVRRHGAWSENASRTSTSAQSFTETDCVRIYSKNLQKMRWIAPRHKTATAQEKAKKYFTLLGKEQIPSIMSFPTGEVVSEPATVDSQERKEPVINAENFERYGRKP</sequence>
<feature type="region of interest" description="Disordered" evidence="1">
    <location>
        <begin position="1"/>
        <end position="21"/>
    </location>
</feature>
<dbReference type="Proteomes" id="UP000472264">
    <property type="component" value="Chromosome 1"/>
</dbReference>
<accession>A0A665X0F1</accession>
<evidence type="ECO:0000256" key="1">
    <source>
        <dbReference type="SAM" id="MobiDB-lite"/>
    </source>
</evidence>
<reference evidence="2" key="3">
    <citation type="submission" date="2025-09" db="UniProtKB">
        <authorList>
            <consortium name="Ensembl"/>
        </authorList>
    </citation>
    <scope>IDENTIFICATION</scope>
</reference>
<dbReference type="Ensembl" id="ENSENLT00000050802.1">
    <property type="protein sequence ID" value="ENSENLP00000049586.1"/>
    <property type="gene ID" value="ENSENLG00000020870.1"/>
</dbReference>
<evidence type="ECO:0000313" key="2">
    <source>
        <dbReference type="Ensembl" id="ENSENLP00000049586.1"/>
    </source>
</evidence>
<feature type="compositionally biased region" description="Polar residues" evidence="1">
    <location>
        <begin position="12"/>
        <end position="21"/>
    </location>
</feature>